<evidence type="ECO:0000256" key="1">
    <source>
        <dbReference type="SAM" id="MobiDB-lite"/>
    </source>
</evidence>
<keyword evidence="3" id="KW-1185">Reference proteome</keyword>
<reference evidence="2 3" key="1">
    <citation type="submission" date="2020-08" db="EMBL/GenBank/DDBJ databases">
        <authorList>
            <person name="Hejnol A."/>
        </authorList>
    </citation>
    <scope>NUCLEOTIDE SEQUENCE [LARGE SCALE GENOMIC DNA]</scope>
</reference>
<gene>
    <name evidence="2" type="ORF">DGYR_LOCUS12458</name>
</gene>
<accession>A0A7I8WA32</accession>
<dbReference type="AlphaFoldDB" id="A0A7I8WA32"/>
<name>A0A7I8WA32_9ANNE</name>
<sequence length="311" mass="36631">MIRASTIEEIRDITPMPKNAFGTIIRRIEKRVDRPDSKYFLSRRKLPPPVASQTEKERNACLRNKKEDAKLFKEIDQINSEANLSIGYMNRWERVMRVKSAGIQERAKKLNSNESNEEVKSRPKTAISSTLYRDRASTFQDIGLTPVQAVQEEHKVRNAWTIFTPKYYDIFYKPPAYNDTPDIVRNDQFSYAESENCLSEFSFDDNSCEDAKSLPIWSRDETPHKKYIEVPKYLPRKPSWDKRKSYFDSSHAEKDLKKQIQQERKLRKKQSDLTVIKSQRIQLALDQQRLRCKLCDEKVKKFCKSFSSKIN</sequence>
<evidence type="ECO:0000313" key="2">
    <source>
        <dbReference type="EMBL" id="CAD5125002.1"/>
    </source>
</evidence>
<protein>
    <submittedName>
        <fullName evidence="2">DgyrCDS13242</fullName>
    </submittedName>
</protein>
<proteinExistence type="predicted"/>
<comment type="caution">
    <text evidence="2">The sequence shown here is derived from an EMBL/GenBank/DDBJ whole genome shotgun (WGS) entry which is preliminary data.</text>
</comment>
<dbReference type="Proteomes" id="UP000549394">
    <property type="component" value="Unassembled WGS sequence"/>
</dbReference>
<feature type="region of interest" description="Disordered" evidence="1">
    <location>
        <begin position="107"/>
        <end position="126"/>
    </location>
</feature>
<dbReference type="EMBL" id="CAJFCJ010000024">
    <property type="protein sequence ID" value="CAD5125002.1"/>
    <property type="molecule type" value="Genomic_DNA"/>
</dbReference>
<evidence type="ECO:0000313" key="3">
    <source>
        <dbReference type="Proteomes" id="UP000549394"/>
    </source>
</evidence>
<organism evidence="2 3">
    <name type="scientific">Dimorphilus gyrociliatus</name>
    <dbReference type="NCBI Taxonomy" id="2664684"/>
    <lineage>
        <taxon>Eukaryota</taxon>
        <taxon>Metazoa</taxon>
        <taxon>Spiralia</taxon>
        <taxon>Lophotrochozoa</taxon>
        <taxon>Annelida</taxon>
        <taxon>Polychaeta</taxon>
        <taxon>Polychaeta incertae sedis</taxon>
        <taxon>Dinophilidae</taxon>
        <taxon>Dimorphilus</taxon>
    </lineage>
</organism>